<gene>
    <name evidence="2" type="ORF">NDU88_002295</name>
</gene>
<comment type="caution">
    <text evidence="2">The sequence shown here is derived from an EMBL/GenBank/DDBJ whole genome shotgun (WGS) entry which is preliminary data.</text>
</comment>
<organism evidence="2 3">
    <name type="scientific">Pleurodeles waltl</name>
    <name type="common">Iberian ribbed newt</name>
    <dbReference type="NCBI Taxonomy" id="8319"/>
    <lineage>
        <taxon>Eukaryota</taxon>
        <taxon>Metazoa</taxon>
        <taxon>Chordata</taxon>
        <taxon>Craniata</taxon>
        <taxon>Vertebrata</taxon>
        <taxon>Euteleostomi</taxon>
        <taxon>Amphibia</taxon>
        <taxon>Batrachia</taxon>
        <taxon>Caudata</taxon>
        <taxon>Salamandroidea</taxon>
        <taxon>Salamandridae</taxon>
        <taxon>Pleurodelinae</taxon>
        <taxon>Pleurodeles</taxon>
    </lineage>
</organism>
<feature type="region of interest" description="Disordered" evidence="1">
    <location>
        <begin position="42"/>
        <end position="84"/>
    </location>
</feature>
<reference evidence="2" key="1">
    <citation type="journal article" date="2022" name="bioRxiv">
        <title>Sequencing and chromosome-scale assembly of the giantPleurodeles waltlgenome.</title>
        <authorList>
            <person name="Brown T."/>
            <person name="Elewa A."/>
            <person name="Iarovenko S."/>
            <person name="Subramanian E."/>
            <person name="Araus A.J."/>
            <person name="Petzold A."/>
            <person name="Susuki M."/>
            <person name="Suzuki K.-i.T."/>
            <person name="Hayashi T."/>
            <person name="Toyoda A."/>
            <person name="Oliveira C."/>
            <person name="Osipova E."/>
            <person name="Leigh N.D."/>
            <person name="Simon A."/>
            <person name="Yun M.H."/>
        </authorList>
    </citation>
    <scope>NUCLEOTIDE SEQUENCE</scope>
    <source>
        <strain evidence="2">20211129_DDA</strain>
        <tissue evidence="2">Liver</tissue>
    </source>
</reference>
<dbReference type="EMBL" id="JANPWB010000003">
    <property type="protein sequence ID" value="KAJ1198454.1"/>
    <property type="molecule type" value="Genomic_DNA"/>
</dbReference>
<feature type="compositionally biased region" description="Basic and acidic residues" evidence="1">
    <location>
        <begin position="71"/>
        <end position="84"/>
    </location>
</feature>
<dbReference type="AlphaFoldDB" id="A0AAV7VA56"/>
<name>A0AAV7VA56_PLEWA</name>
<protein>
    <submittedName>
        <fullName evidence="2">Uncharacterized protein</fullName>
    </submittedName>
</protein>
<sequence length="84" mass="9019">MQDTPGGTVAQRRWSLIHSALARVPPLVGACPTLQRCIERGDLLPQGRSSPFSTTPGESQLALVEGGVKQQDGEKGEMSDHWGH</sequence>
<feature type="compositionally biased region" description="Polar residues" evidence="1">
    <location>
        <begin position="47"/>
        <end position="58"/>
    </location>
</feature>
<evidence type="ECO:0000313" key="3">
    <source>
        <dbReference type="Proteomes" id="UP001066276"/>
    </source>
</evidence>
<accession>A0AAV7VA56</accession>
<evidence type="ECO:0000313" key="2">
    <source>
        <dbReference type="EMBL" id="KAJ1198454.1"/>
    </source>
</evidence>
<proteinExistence type="predicted"/>
<keyword evidence="3" id="KW-1185">Reference proteome</keyword>
<dbReference type="Proteomes" id="UP001066276">
    <property type="component" value="Chromosome 2_1"/>
</dbReference>
<evidence type="ECO:0000256" key="1">
    <source>
        <dbReference type="SAM" id="MobiDB-lite"/>
    </source>
</evidence>